<name>A0ABU8DYS5_9ACTN</name>
<dbReference type="EMBL" id="JBAPLU010000031">
    <property type="protein sequence ID" value="MEI4273984.1"/>
    <property type="molecule type" value="Genomic_DNA"/>
</dbReference>
<organism evidence="1 2">
    <name type="scientific">Klenkia sesuvii</name>
    <dbReference type="NCBI Taxonomy" id="3103137"/>
    <lineage>
        <taxon>Bacteria</taxon>
        <taxon>Bacillati</taxon>
        <taxon>Actinomycetota</taxon>
        <taxon>Actinomycetes</taxon>
        <taxon>Geodermatophilales</taxon>
        <taxon>Geodermatophilaceae</taxon>
        <taxon>Klenkia</taxon>
    </lineage>
</organism>
<sequence length="155" mass="17200">MRREFTAAQVRYLLEGKATAFAVGTIRWTSINGSWRGDVECHAVNMPGCSVTLQINVRPKRPDQPTVVLLLNGLSCRRVDVNGGHRGRSWTHVQGRDNSDLEDHLLADPPEWFPTLPIGLPVGSDAYHEVLIAAARLFEIDTAGLHWEDPPEEAP</sequence>
<reference evidence="1 2" key="1">
    <citation type="submission" date="2024-03" db="EMBL/GenBank/DDBJ databases">
        <title>Draft genome sequence of Klenkia sp. LSe6-5.</title>
        <authorList>
            <person name="Duangmal K."/>
            <person name="Chantavorakit T."/>
        </authorList>
    </citation>
    <scope>NUCLEOTIDE SEQUENCE [LARGE SCALE GENOMIC DNA]</scope>
    <source>
        <strain evidence="1 2">LSe6-5</strain>
    </source>
</reference>
<gene>
    <name evidence="1" type="ORF">TEK04_19860</name>
</gene>
<proteinExistence type="predicted"/>
<dbReference type="RefSeq" id="WP_336406100.1">
    <property type="nucleotide sequence ID" value="NZ_JBAPLU010000031.1"/>
</dbReference>
<dbReference type="Proteomes" id="UP001361570">
    <property type="component" value="Unassembled WGS sequence"/>
</dbReference>
<keyword evidence="2" id="KW-1185">Reference proteome</keyword>
<accession>A0ABU8DYS5</accession>
<comment type="caution">
    <text evidence="1">The sequence shown here is derived from an EMBL/GenBank/DDBJ whole genome shotgun (WGS) entry which is preliminary data.</text>
</comment>
<evidence type="ECO:0000313" key="1">
    <source>
        <dbReference type="EMBL" id="MEI4273984.1"/>
    </source>
</evidence>
<evidence type="ECO:0000313" key="2">
    <source>
        <dbReference type="Proteomes" id="UP001361570"/>
    </source>
</evidence>
<protein>
    <submittedName>
        <fullName evidence="1">Uncharacterized protein</fullName>
    </submittedName>
</protein>